<evidence type="ECO:0000313" key="3">
    <source>
        <dbReference type="Proteomes" id="UP000001882"/>
    </source>
</evidence>
<accession>D1YZG1</accession>
<dbReference type="GeneID" id="8681655"/>
<feature type="transmembrane region" description="Helical" evidence="1">
    <location>
        <begin position="61"/>
        <end position="83"/>
    </location>
</feature>
<dbReference type="STRING" id="304371.MCP_1761"/>
<reference evidence="2 3" key="2">
    <citation type="journal article" date="2008" name="Int. J. Syst. Evol. Microbiol.">
        <title>Methanocella paludicola gen. nov., sp. nov., a methane-producing archaeon, the first isolate of the lineage 'Rice Cluster I', and proposal of the new archaeal order Methanocellales ord. nov.</title>
        <authorList>
            <person name="Sakai S."/>
            <person name="Imachi H."/>
            <person name="Hanada S."/>
            <person name="Ohashi A."/>
            <person name="Harada H."/>
            <person name="Kamagata Y."/>
        </authorList>
    </citation>
    <scope>NUCLEOTIDE SEQUENCE [LARGE SCALE GENOMIC DNA]</scope>
    <source>
        <strain evidence="3">DSM 17711 / JCM 13418 / NBRC 101707 / SANAE</strain>
    </source>
</reference>
<reference evidence="2 3" key="1">
    <citation type="journal article" date="2007" name="Appl. Environ. Microbiol.">
        <title>Isolation of key methanogens for global methane emission from rice paddy fields: a novel isolate affiliated with the clone cluster rice cluster I.</title>
        <authorList>
            <person name="Sakai S."/>
            <person name="Imachi H."/>
            <person name="Sekiguchi Y."/>
            <person name="Ohashi A."/>
            <person name="Harada H."/>
            <person name="Kamagata Y."/>
        </authorList>
    </citation>
    <scope>NUCLEOTIDE SEQUENCE [LARGE SCALE GENOMIC DNA]</scope>
    <source>
        <strain evidence="3">DSM 17711 / JCM 13418 / NBRC 101707 / SANAE</strain>
    </source>
</reference>
<protein>
    <submittedName>
        <fullName evidence="2">Uncharacterized protein</fullName>
    </submittedName>
</protein>
<dbReference type="Proteomes" id="UP000001882">
    <property type="component" value="Chromosome"/>
</dbReference>
<dbReference type="AlphaFoldDB" id="D1YZG1"/>
<sequence>MKIMYRILIVGVLLAVVLLTFIDYFAFHGSIVLGGLADGRIVSVLDDFMGLFEGPQGNSNILYMTIFGACATVGIVAILYKFIKG</sequence>
<organism evidence="2 3">
    <name type="scientific">Methanocella paludicola (strain DSM 17711 / JCM 13418 / NBRC 101707 / SANAE)</name>
    <dbReference type="NCBI Taxonomy" id="304371"/>
    <lineage>
        <taxon>Archaea</taxon>
        <taxon>Methanobacteriati</taxon>
        <taxon>Methanobacteriota</taxon>
        <taxon>Stenosarchaea group</taxon>
        <taxon>Methanomicrobia</taxon>
        <taxon>Methanocellales</taxon>
        <taxon>Methanocellaceae</taxon>
        <taxon>Methanocella</taxon>
    </lineage>
</organism>
<name>D1YZG1_METPS</name>
<dbReference type="RefSeq" id="WP_012900511.1">
    <property type="nucleotide sequence ID" value="NC_013665.1"/>
</dbReference>
<dbReference type="KEGG" id="mpd:MCP_1761"/>
<keyword evidence="1" id="KW-0472">Membrane</keyword>
<keyword evidence="3" id="KW-1185">Reference proteome</keyword>
<dbReference type="EMBL" id="AP011532">
    <property type="protein sequence ID" value="BAI61833.1"/>
    <property type="molecule type" value="Genomic_DNA"/>
</dbReference>
<dbReference type="InParanoid" id="D1YZG1"/>
<gene>
    <name evidence="2" type="ordered locus">MCP_1761</name>
</gene>
<proteinExistence type="predicted"/>
<keyword evidence="1" id="KW-1133">Transmembrane helix</keyword>
<reference evidence="3" key="3">
    <citation type="journal article" date="2011" name="PLoS ONE">
        <title>Genome sequence of a mesophilic hydrogenotrophic methanogen Methanocella paludicola, the first cultivated representative of the order Methanocellales.</title>
        <authorList>
            <person name="Sakai S."/>
            <person name="Takaki Y."/>
            <person name="Shimamura S."/>
            <person name="Sekine M."/>
            <person name="Tajima T."/>
            <person name="Kosugi H."/>
            <person name="Ichikawa N."/>
            <person name="Tasumi E."/>
            <person name="Hiraki A.T."/>
            <person name="Shimizu A."/>
            <person name="Kato Y."/>
            <person name="Nishiko R."/>
            <person name="Mori K."/>
            <person name="Fujita N."/>
            <person name="Imachi H."/>
            <person name="Takai K."/>
        </authorList>
    </citation>
    <scope>NUCLEOTIDE SEQUENCE [LARGE SCALE GENOMIC DNA]</scope>
    <source>
        <strain evidence="3">DSM 17711 / JCM 13418 / NBRC 101707 / SANAE</strain>
    </source>
</reference>
<evidence type="ECO:0000256" key="1">
    <source>
        <dbReference type="SAM" id="Phobius"/>
    </source>
</evidence>
<dbReference type="OrthoDB" id="382513at2157"/>
<evidence type="ECO:0000313" key="2">
    <source>
        <dbReference type="EMBL" id="BAI61833.1"/>
    </source>
</evidence>
<keyword evidence="1" id="KW-0812">Transmembrane</keyword>
<dbReference type="eggNOG" id="arCOG13234">
    <property type="taxonomic scope" value="Archaea"/>
</dbReference>